<feature type="transmembrane region" description="Helical" evidence="1">
    <location>
        <begin position="37"/>
        <end position="57"/>
    </location>
</feature>
<keyword evidence="1" id="KW-1133">Transmembrane helix</keyword>
<dbReference type="RefSeq" id="WP_217064577.1">
    <property type="nucleotide sequence ID" value="NZ_JAHQCS010000044.1"/>
</dbReference>
<reference evidence="2 3" key="1">
    <citation type="submission" date="2021-06" db="EMBL/GenBank/DDBJ databases">
        <title>Bacillus sp. RD4P76, an endophyte from a halophyte.</title>
        <authorList>
            <person name="Sun J.-Q."/>
        </authorList>
    </citation>
    <scope>NUCLEOTIDE SEQUENCE [LARGE SCALE GENOMIC DNA]</scope>
    <source>
        <strain evidence="2 3">CGMCC 1.15917</strain>
    </source>
</reference>
<keyword evidence="3" id="KW-1185">Reference proteome</keyword>
<evidence type="ECO:0000313" key="3">
    <source>
        <dbReference type="Proteomes" id="UP000784880"/>
    </source>
</evidence>
<protein>
    <submittedName>
        <fullName evidence="2">Uncharacterized protein</fullName>
    </submittedName>
</protein>
<feature type="transmembrane region" description="Helical" evidence="1">
    <location>
        <begin position="130"/>
        <end position="149"/>
    </location>
</feature>
<gene>
    <name evidence="2" type="ORF">KS419_02850</name>
</gene>
<feature type="transmembrane region" description="Helical" evidence="1">
    <location>
        <begin position="100"/>
        <end position="118"/>
    </location>
</feature>
<comment type="caution">
    <text evidence="2">The sequence shown here is derived from an EMBL/GenBank/DDBJ whole genome shotgun (WGS) entry which is preliminary data.</text>
</comment>
<evidence type="ECO:0000256" key="1">
    <source>
        <dbReference type="SAM" id="Phobius"/>
    </source>
</evidence>
<sequence>MAYEKEKTVLISSWIISVVLLILFVPKNKIRNAHVAFLFKQAITWLFGLIVVEKGLITYPIRFFKKANKASFTFEYFVYPTLCTLFNIHYPEKKSNLIKLLFYFFHTSLIVVFEYYAVKKTRLITYPKWRWYWSFITIWGTYYISRIYYRWFFRDSINHEGEMSG</sequence>
<dbReference type="Proteomes" id="UP000784880">
    <property type="component" value="Unassembled WGS sequence"/>
</dbReference>
<keyword evidence="1" id="KW-0472">Membrane</keyword>
<proteinExistence type="predicted"/>
<dbReference type="EMBL" id="JAHQCS010000044">
    <property type="protein sequence ID" value="MBU9710681.1"/>
    <property type="molecule type" value="Genomic_DNA"/>
</dbReference>
<evidence type="ECO:0000313" key="2">
    <source>
        <dbReference type="EMBL" id="MBU9710681.1"/>
    </source>
</evidence>
<organism evidence="2 3">
    <name type="scientific">Evansella tamaricis</name>
    <dbReference type="NCBI Taxonomy" id="2069301"/>
    <lineage>
        <taxon>Bacteria</taxon>
        <taxon>Bacillati</taxon>
        <taxon>Bacillota</taxon>
        <taxon>Bacilli</taxon>
        <taxon>Bacillales</taxon>
        <taxon>Bacillaceae</taxon>
        <taxon>Evansella</taxon>
    </lineage>
</organism>
<feature type="transmembrane region" description="Helical" evidence="1">
    <location>
        <begin position="7"/>
        <end position="25"/>
    </location>
</feature>
<keyword evidence="1" id="KW-0812">Transmembrane</keyword>
<name>A0ABS6JAW4_9BACI</name>
<dbReference type="NCBIfam" id="NF041644">
    <property type="entry name" value="CBO0543_fam"/>
    <property type="match status" value="1"/>
</dbReference>
<dbReference type="InterPro" id="IPR048147">
    <property type="entry name" value="CBO0543-like"/>
</dbReference>
<accession>A0ABS6JAW4</accession>